<keyword evidence="1" id="KW-1015">Disulfide bond</keyword>
<dbReference type="AlphaFoldDB" id="A0A8T2J9C1"/>
<feature type="compositionally biased region" description="Low complexity" evidence="3">
    <location>
        <begin position="195"/>
        <end position="207"/>
    </location>
</feature>
<dbReference type="InterPro" id="IPR035976">
    <property type="entry name" value="Sushi/SCR/CCP_sf"/>
</dbReference>
<dbReference type="InterPro" id="IPR000436">
    <property type="entry name" value="Sushi_SCR_CCP_dom"/>
</dbReference>
<name>A0A8T2J9C1_9PIPI</name>
<accession>A0A8T2J9C1</accession>
<keyword evidence="6" id="KW-1185">Reference proteome</keyword>
<dbReference type="Proteomes" id="UP000812440">
    <property type="component" value="Chromosome 3"/>
</dbReference>
<organism evidence="5 6">
    <name type="scientific">Hymenochirus boettgeri</name>
    <name type="common">Congo dwarf clawed frog</name>
    <dbReference type="NCBI Taxonomy" id="247094"/>
    <lineage>
        <taxon>Eukaryota</taxon>
        <taxon>Metazoa</taxon>
        <taxon>Chordata</taxon>
        <taxon>Craniata</taxon>
        <taxon>Vertebrata</taxon>
        <taxon>Euteleostomi</taxon>
        <taxon>Amphibia</taxon>
        <taxon>Batrachia</taxon>
        <taxon>Anura</taxon>
        <taxon>Pipoidea</taxon>
        <taxon>Pipidae</taxon>
        <taxon>Pipinae</taxon>
        <taxon>Hymenochirus</taxon>
    </lineage>
</organism>
<evidence type="ECO:0000256" key="3">
    <source>
        <dbReference type="SAM" id="MobiDB-lite"/>
    </source>
</evidence>
<dbReference type="EMBL" id="JAACNH010000006">
    <property type="protein sequence ID" value="KAG8440048.1"/>
    <property type="molecule type" value="Genomic_DNA"/>
</dbReference>
<gene>
    <name evidence="5" type="ORF">GDO86_006007</name>
</gene>
<feature type="domain" description="Sushi" evidence="4">
    <location>
        <begin position="26"/>
        <end position="91"/>
    </location>
</feature>
<dbReference type="Pfam" id="PF00084">
    <property type="entry name" value="Sushi"/>
    <property type="match status" value="1"/>
</dbReference>
<dbReference type="SUPFAM" id="SSF57535">
    <property type="entry name" value="Complement control module/SCR domain"/>
    <property type="match status" value="1"/>
</dbReference>
<evidence type="ECO:0000259" key="4">
    <source>
        <dbReference type="PROSITE" id="PS50923"/>
    </source>
</evidence>
<evidence type="ECO:0000313" key="6">
    <source>
        <dbReference type="Proteomes" id="UP000812440"/>
    </source>
</evidence>
<comment type="caution">
    <text evidence="2">Lacks conserved residue(s) required for the propagation of feature annotation.</text>
</comment>
<comment type="caution">
    <text evidence="5">The sequence shown here is derived from an EMBL/GenBank/DDBJ whole genome shotgun (WGS) entry which is preliminary data.</text>
</comment>
<feature type="compositionally biased region" description="Pro residues" evidence="3">
    <location>
        <begin position="208"/>
        <end position="225"/>
    </location>
</feature>
<proteinExistence type="predicted"/>
<evidence type="ECO:0000313" key="5">
    <source>
        <dbReference type="EMBL" id="KAG8440048.1"/>
    </source>
</evidence>
<protein>
    <recommendedName>
        <fullName evidence="4">Sushi domain-containing protein</fullName>
    </recommendedName>
</protein>
<evidence type="ECO:0000256" key="1">
    <source>
        <dbReference type="ARBA" id="ARBA00023157"/>
    </source>
</evidence>
<keyword evidence="2" id="KW-0768">Sushi</keyword>
<feature type="region of interest" description="Disordered" evidence="3">
    <location>
        <begin position="189"/>
        <end position="251"/>
    </location>
</feature>
<sequence length="251" mass="27594">MQRRRNNGHGRAVIRSLRIGFLFGSKDCELELNENIIVNSEQKFSVGTKIRYSCYSGFTREFGSNSFYNCVNDLGVFKWKPVKEAGLQCTNRGNKASAINNQRMEFDVKNITVSENCGPVPDIPNARLFSVKYPLGEKLHYKDVTSGLDVILKCLNCSGTISGIILSKGCTDRTIEPSVNQTIRDEGSVFGSEEAGSPPVLPAVAGPATPPPPVLRPVVSPPPSPELTSPQCQHSPTLRDVKKRLDRMERA</sequence>
<dbReference type="Gene3D" id="2.20.28.230">
    <property type="match status" value="1"/>
</dbReference>
<dbReference type="PROSITE" id="PS50923">
    <property type="entry name" value="SUSHI"/>
    <property type="match status" value="1"/>
</dbReference>
<evidence type="ECO:0000256" key="2">
    <source>
        <dbReference type="PROSITE-ProRule" id="PRU00302"/>
    </source>
</evidence>
<reference evidence="5" key="1">
    <citation type="thesis" date="2020" institute="ProQuest LLC" country="789 East Eisenhower Parkway, Ann Arbor, MI, USA">
        <title>Comparative Genomics and Chromosome Evolution.</title>
        <authorList>
            <person name="Mudd A.B."/>
        </authorList>
    </citation>
    <scope>NUCLEOTIDE SEQUENCE</scope>
    <source>
        <strain evidence="5">Female2</strain>
        <tissue evidence="5">Blood</tissue>
    </source>
</reference>